<evidence type="ECO:0000313" key="4">
    <source>
        <dbReference type="EMBL" id="KXA99147.1"/>
    </source>
</evidence>
<comment type="caution">
    <text evidence="4">The sequence shown here is derived from an EMBL/GenBank/DDBJ whole genome shotgun (WGS) entry which is preliminary data.</text>
</comment>
<keyword evidence="5" id="KW-1185">Reference proteome</keyword>
<name>A0A133UYA0_9EURY</name>
<dbReference type="InterPro" id="IPR014774">
    <property type="entry name" value="KaiC-like_dom"/>
</dbReference>
<dbReference type="PANTHER" id="PTHR43637">
    <property type="entry name" value="UPF0273 PROTEIN TM_0370"/>
    <property type="match status" value="1"/>
</dbReference>
<dbReference type="InterPro" id="IPR010624">
    <property type="entry name" value="KaiC_dom"/>
</dbReference>
<keyword evidence="2" id="KW-0067">ATP-binding</keyword>
<dbReference type="PROSITE" id="PS51146">
    <property type="entry name" value="KAIC"/>
    <property type="match status" value="1"/>
</dbReference>
<dbReference type="GO" id="GO:0005524">
    <property type="term" value="F:ATP binding"/>
    <property type="evidence" value="ECO:0007669"/>
    <property type="project" value="UniProtKB-KW"/>
</dbReference>
<evidence type="ECO:0000313" key="5">
    <source>
        <dbReference type="Proteomes" id="UP000070344"/>
    </source>
</evidence>
<feature type="domain" description="KaiC" evidence="3">
    <location>
        <begin position="1"/>
        <end position="225"/>
    </location>
</feature>
<evidence type="ECO:0000256" key="2">
    <source>
        <dbReference type="ARBA" id="ARBA00022840"/>
    </source>
</evidence>
<dbReference type="EMBL" id="LHXV01000109">
    <property type="protein sequence ID" value="KXA99147.1"/>
    <property type="molecule type" value="Genomic_DNA"/>
</dbReference>
<dbReference type="InterPro" id="IPR027417">
    <property type="entry name" value="P-loop_NTPase"/>
</dbReference>
<proteinExistence type="predicted"/>
<dbReference type="Pfam" id="PF06745">
    <property type="entry name" value="ATPase"/>
    <property type="match status" value="1"/>
</dbReference>
<dbReference type="Proteomes" id="UP000070344">
    <property type="component" value="Unassembled WGS sequence"/>
</dbReference>
<organism evidence="4 5">
    <name type="scientific">candidate division MSBL1 archaeon SCGC-AAA259O05</name>
    <dbReference type="NCBI Taxonomy" id="1698271"/>
    <lineage>
        <taxon>Archaea</taxon>
        <taxon>Methanobacteriati</taxon>
        <taxon>Methanobacteriota</taxon>
        <taxon>candidate division MSBL1</taxon>
    </lineage>
</organism>
<gene>
    <name evidence="4" type="ORF">AKJ41_05875</name>
</gene>
<dbReference type="AlphaFoldDB" id="A0A133UYA0"/>
<reference evidence="4 5" key="1">
    <citation type="journal article" date="2016" name="Sci. Rep.">
        <title>Metabolic traits of an uncultured archaeal lineage -MSBL1- from brine pools of the Red Sea.</title>
        <authorList>
            <person name="Mwirichia R."/>
            <person name="Alam I."/>
            <person name="Rashid M."/>
            <person name="Vinu M."/>
            <person name="Ba-Alawi W."/>
            <person name="Anthony Kamau A."/>
            <person name="Kamanda Ngugi D."/>
            <person name="Goker M."/>
            <person name="Klenk H.P."/>
            <person name="Bajic V."/>
            <person name="Stingl U."/>
        </authorList>
    </citation>
    <scope>NUCLEOTIDE SEQUENCE [LARGE SCALE GENOMIC DNA]</scope>
    <source>
        <strain evidence="4">SCGC-AAA259O05</strain>
    </source>
</reference>
<dbReference type="PANTHER" id="PTHR43637:SF2">
    <property type="entry name" value="PROTEIN GVPD 1"/>
    <property type="match status" value="1"/>
</dbReference>
<dbReference type="SUPFAM" id="SSF52540">
    <property type="entry name" value="P-loop containing nucleoside triphosphate hydrolases"/>
    <property type="match status" value="1"/>
</dbReference>
<keyword evidence="1" id="KW-0547">Nucleotide-binding</keyword>
<evidence type="ECO:0000256" key="1">
    <source>
        <dbReference type="ARBA" id="ARBA00022741"/>
    </source>
</evidence>
<evidence type="ECO:0000259" key="3">
    <source>
        <dbReference type="PROSITE" id="PS51146"/>
    </source>
</evidence>
<protein>
    <recommendedName>
        <fullName evidence="3">KaiC domain-containing protein</fullName>
    </recommendedName>
</protein>
<accession>A0A133UYA0</accession>
<dbReference type="Gene3D" id="3.40.50.300">
    <property type="entry name" value="P-loop containing nucleotide triphosphate hydrolases"/>
    <property type="match status" value="1"/>
</dbReference>
<sequence>MRVKTGIPNFEKLVEGGIPKGNTVLLIGNYGTGKTIFGIQYLIRGINMFDESGIFVTFEDDREMIMKYGKKFGWPIETKEKEDDLRILGGSPGKVEGFSKIARKTGEGILEEIIEIVKEFDAKRLVIDGLDEFSSHFEDDRKFKSEIARLRRKLSNWGCTSILTSRPELGIKGLADGVIILHYEGQIEKTRAIEIRKMRRTDHTDRMCPFEITDEAITVTGYPEN</sequence>